<dbReference type="OrthoDB" id="9804723at2"/>
<dbReference type="Proteomes" id="UP000437709">
    <property type="component" value="Unassembled WGS sequence"/>
</dbReference>
<dbReference type="SUPFAM" id="SSF53474">
    <property type="entry name" value="alpha/beta-Hydrolases"/>
    <property type="match status" value="1"/>
</dbReference>
<name>A0A6N7EFM6_9MICO</name>
<gene>
    <name evidence="2" type="ORF">GB881_00275</name>
</gene>
<dbReference type="GO" id="GO:0016787">
    <property type="term" value="F:hydrolase activity"/>
    <property type="evidence" value="ECO:0007669"/>
    <property type="project" value="UniProtKB-KW"/>
</dbReference>
<dbReference type="PANTHER" id="PTHR43689">
    <property type="entry name" value="HYDROLASE"/>
    <property type="match status" value="1"/>
</dbReference>
<dbReference type="InterPro" id="IPR000073">
    <property type="entry name" value="AB_hydrolase_1"/>
</dbReference>
<sequence>MDRARRRARRLRTGRRGLVTGDLHVSVEGTGPRVLLLHCDAATARSGWRRQRELAERWTLVAPDRPGYGASPATRVDFDTEPAAHRPLLEDGAHLVGHSYGGVVALLLATAAPQLIRSLTVVEPPAFGLSDAPEVAATRAELQELWDEGLDDPFVFYDRFSRSIGERPWPRPPLPASLERGVRALMGEHVPWEARPDLEALAAAPFPVLVVSGGHKAAFETVCDTIARRAEAERAVVPGQRHMVPQVGAPFNELVEAFWRRAEDRSGQTGRAAEWARESSR</sequence>
<feature type="domain" description="AB hydrolase-1" evidence="1">
    <location>
        <begin position="34"/>
        <end position="255"/>
    </location>
</feature>
<comment type="caution">
    <text evidence="2">The sequence shown here is derived from an EMBL/GenBank/DDBJ whole genome shotgun (WGS) entry which is preliminary data.</text>
</comment>
<organism evidence="2 3">
    <name type="scientific">Georgenia subflava</name>
    <dbReference type="NCBI Taxonomy" id="1622177"/>
    <lineage>
        <taxon>Bacteria</taxon>
        <taxon>Bacillati</taxon>
        <taxon>Actinomycetota</taxon>
        <taxon>Actinomycetes</taxon>
        <taxon>Micrococcales</taxon>
        <taxon>Bogoriellaceae</taxon>
        <taxon>Georgenia</taxon>
    </lineage>
</organism>
<evidence type="ECO:0000313" key="2">
    <source>
        <dbReference type="EMBL" id="MPV35495.1"/>
    </source>
</evidence>
<dbReference type="Gene3D" id="3.40.50.1820">
    <property type="entry name" value="alpha/beta hydrolase"/>
    <property type="match status" value="1"/>
</dbReference>
<proteinExistence type="predicted"/>
<evidence type="ECO:0000313" key="3">
    <source>
        <dbReference type="Proteomes" id="UP000437709"/>
    </source>
</evidence>
<dbReference type="AlphaFoldDB" id="A0A6N7EFM6"/>
<dbReference type="InterPro" id="IPR029058">
    <property type="entry name" value="AB_hydrolase_fold"/>
</dbReference>
<dbReference type="PANTHER" id="PTHR43689:SF8">
    <property type="entry name" value="ALPHA_BETA-HYDROLASES SUPERFAMILY PROTEIN"/>
    <property type="match status" value="1"/>
</dbReference>
<reference evidence="2 3" key="1">
    <citation type="submission" date="2019-10" db="EMBL/GenBank/DDBJ databases">
        <title>Georgenia wutianyii sp. nov. and Georgenia yuyongxinii sp. nov. isolated from plateau pika (Ochotona curzoniae) in the Qinghai-Tibet plateau of China.</title>
        <authorList>
            <person name="Tian Z."/>
        </authorList>
    </citation>
    <scope>NUCLEOTIDE SEQUENCE [LARGE SCALE GENOMIC DNA]</scope>
    <source>
        <strain evidence="2 3">JCM 19765</strain>
    </source>
</reference>
<keyword evidence="2" id="KW-0378">Hydrolase</keyword>
<protein>
    <submittedName>
        <fullName evidence="2">Alpha/beta fold hydrolase</fullName>
    </submittedName>
</protein>
<keyword evidence="3" id="KW-1185">Reference proteome</keyword>
<dbReference type="Pfam" id="PF12697">
    <property type="entry name" value="Abhydrolase_6"/>
    <property type="match status" value="1"/>
</dbReference>
<dbReference type="EMBL" id="WHPC01000001">
    <property type="protein sequence ID" value="MPV35495.1"/>
    <property type="molecule type" value="Genomic_DNA"/>
</dbReference>
<evidence type="ECO:0000259" key="1">
    <source>
        <dbReference type="Pfam" id="PF12697"/>
    </source>
</evidence>
<accession>A0A6N7EFM6</accession>